<dbReference type="AlphaFoldDB" id="A0A2X0ZZ41"/>
<dbReference type="Proteomes" id="UP000251431">
    <property type="component" value="Unassembled WGS sequence"/>
</dbReference>
<dbReference type="EMBL" id="UAQE01000004">
    <property type="protein sequence ID" value="SPU38233.1"/>
    <property type="molecule type" value="Genomic_DNA"/>
</dbReference>
<proteinExistence type="predicted"/>
<evidence type="ECO:0000313" key="1">
    <source>
        <dbReference type="EMBL" id="SPU38233.1"/>
    </source>
</evidence>
<dbReference type="RefSeq" id="WP_112118281.1">
    <property type="nucleotide sequence ID" value="NZ_UAQE01000004.1"/>
</dbReference>
<reference evidence="1 2" key="1">
    <citation type="submission" date="2018-06" db="EMBL/GenBank/DDBJ databases">
        <authorList>
            <consortium name="Pathogen Informatics"/>
            <person name="Doyle S."/>
        </authorList>
    </citation>
    <scope>NUCLEOTIDE SEQUENCE [LARGE SCALE GENOMIC DNA]</scope>
    <source>
        <strain evidence="1 2">NCTC7582</strain>
    </source>
</reference>
<accession>A0A2X0ZZ41</accession>
<evidence type="ECO:0000313" key="2">
    <source>
        <dbReference type="Proteomes" id="UP000251431"/>
    </source>
</evidence>
<protein>
    <submittedName>
        <fullName evidence="1">Uncharacterized protein</fullName>
    </submittedName>
</protein>
<sequence length="97" mass="11224">MDVYEIDHKGFIINNYYDNGDIEIPDGCIIVQLPQPMPFYKPKWNGAEWVEGETEEEKIDREEKQLLESLKPSPQEIANAELEIKMLTTLTELGVIQ</sequence>
<organism evidence="1 2">
    <name type="scientific">Lysinibacillus capsici</name>
    <dbReference type="NCBI Taxonomy" id="2115968"/>
    <lineage>
        <taxon>Bacteria</taxon>
        <taxon>Bacillati</taxon>
        <taxon>Bacillota</taxon>
        <taxon>Bacilli</taxon>
        <taxon>Bacillales</taxon>
        <taxon>Bacillaceae</taxon>
        <taxon>Lysinibacillus</taxon>
    </lineage>
</organism>
<gene>
    <name evidence="1" type="ORF">NCTC7582_04187</name>
</gene>
<name>A0A2X0ZZ41_9BACI</name>